<protein>
    <submittedName>
        <fullName evidence="2">DUF2975 domain-containing protein</fullName>
    </submittedName>
</protein>
<evidence type="ECO:0000256" key="1">
    <source>
        <dbReference type="SAM" id="Phobius"/>
    </source>
</evidence>
<feature type="transmembrane region" description="Helical" evidence="1">
    <location>
        <begin position="137"/>
        <end position="156"/>
    </location>
</feature>
<evidence type="ECO:0000313" key="3">
    <source>
        <dbReference type="Proteomes" id="UP000261174"/>
    </source>
</evidence>
<keyword evidence="1" id="KW-0472">Membrane</keyword>
<feature type="transmembrane region" description="Helical" evidence="1">
    <location>
        <begin position="20"/>
        <end position="39"/>
    </location>
</feature>
<name>A0A3E1NUI3_9BACT</name>
<sequence length="170" mass="19456">MKTVRIVSRLLFIITRITSLGYLFAFALSSIALGTGWSLNLNEQETRFEVCYPFTHYPFLLGEYNAGYIIGFLCLLGLYALFFFLVSNIFYVFLQPKLFTTYGIRQLKRFYQSNMLLPLTASLVISPFYSIDKVVGILVILHAILGVFAYFIAAIFEQGIKLQNDQDLII</sequence>
<comment type="caution">
    <text evidence="2">The sequence shown here is derived from an EMBL/GenBank/DDBJ whole genome shotgun (WGS) entry which is preliminary data.</text>
</comment>
<organism evidence="2 3">
    <name type="scientific">Chitinophaga silvisoli</name>
    <dbReference type="NCBI Taxonomy" id="2291814"/>
    <lineage>
        <taxon>Bacteria</taxon>
        <taxon>Pseudomonadati</taxon>
        <taxon>Bacteroidota</taxon>
        <taxon>Chitinophagia</taxon>
        <taxon>Chitinophagales</taxon>
        <taxon>Chitinophagaceae</taxon>
        <taxon>Chitinophaga</taxon>
    </lineage>
</organism>
<keyword evidence="1" id="KW-1133">Transmembrane helix</keyword>
<accession>A0A3E1NUI3</accession>
<dbReference type="AlphaFoldDB" id="A0A3E1NUI3"/>
<keyword evidence="3" id="KW-1185">Reference proteome</keyword>
<keyword evidence="1" id="KW-0812">Transmembrane</keyword>
<proteinExistence type="predicted"/>
<gene>
    <name evidence="2" type="ORF">DXN04_28010</name>
</gene>
<dbReference type="OrthoDB" id="714390at2"/>
<feature type="transmembrane region" description="Helical" evidence="1">
    <location>
        <begin position="115"/>
        <end position="131"/>
    </location>
</feature>
<dbReference type="RefSeq" id="WP_116856718.1">
    <property type="nucleotide sequence ID" value="NZ_QTJV01000013.1"/>
</dbReference>
<reference evidence="2 3" key="1">
    <citation type="submission" date="2018-08" db="EMBL/GenBank/DDBJ databases">
        <title>Chitinophaga sp. K20C18050901, a novel bacterium isolated from forest soil.</title>
        <authorList>
            <person name="Wang C."/>
        </authorList>
    </citation>
    <scope>NUCLEOTIDE SEQUENCE [LARGE SCALE GENOMIC DNA]</scope>
    <source>
        <strain evidence="2 3">K20C18050901</strain>
    </source>
</reference>
<dbReference type="EMBL" id="QTJV01000013">
    <property type="protein sequence ID" value="RFM31563.1"/>
    <property type="molecule type" value="Genomic_DNA"/>
</dbReference>
<evidence type="ECO:0000313" key="2">
    <source>
        <dbReference type="EMBL" id="RFM31563.1"/>
    </source>
</evidence>
<feature type="transmembrane region" description="Helical" evidence="1">
    <location>
        <begin position="68"/>
        <end position="94"/>
    </location>
</feature>
<dbReference type="Proteomes" id="UP000261174">
    <property type="component" value="Unassembled WGS sequence"/>
</dbReference>